<keyword evidence="3" id="KW-0804">Transcription</keyword>
<dbReference type="Pfam" id="PF12625">
    <property type="entry name" value="Arabinose_bd"/>
    <property type="match status" value="1"/>
</dbReference>
<evidence type="ECO:0000256" key="3">
    <source>
        <dbReference type="ARBA" id="ARBA00023163"/>
    </source>
</evidence>
<evidence type="ECO:0000313" key="6">
    <source>
        <dbReference type="Proteomes" id="UP001202134"/>
    </source>
</evidence>
<dbReference type="InterPro" id="IPR009057">
    <property type="entry name" value="Homeodomain-like_sf"/>
</dbReference>
<evidence type="ECO:0000256" key="2">
    <source>
        <dbReference type="ARBA" id="ARBA00023125"/>
    </source>
</evidence>
<dbReference type="PANTHER" id="PTHR47894:SF1">
    <property type="entry name" value="HTH-TYPE TRANSCRIPTIONAL REGULATOR VQSM"/>
    <property type="match status" value="1"/>
</dbReference>
<dbReference type="SMART" id="SM00342">
    <property type="entry name" value="HTH_ARAC"/>
    <property type="match status" value="1"/>
</dbReference>
<sequence length="342" mass="38698">MQQESGYKANMMVGDQCYPAFELRNLLNFIDIHLGETVAADIYQKLGLGPLELKAMQFVYVWQVEFAMEELRTLSPDKEIGARLGASYQVASLDVLLPFFDQFTTLGQCLKFVIQNPDLAGSFADTLVLIEGDTLWVRWLNTGKVSEDKFAFQFHHSVCALLGAARQLVDDPVYIDEIHFACPCCNTDFLSQETGATMVFDCDFFEWGIKMEVLNSPLAFQFSQVKHNKSVPDATSFIDKVLTNIRHSMPNPPKLEQFALSMHMSDRSLRRKLSAAGTTYQKLIDQVRCQAAINLILTDKLSIEDIAETLGYGDVSHFRQSFKHWIGYPPGHFLRLNQASKQ</sequence>
<dbReference type="RefSeq" id="WP_248955911.1">
    <property type="nucleotide sequence ID" value="NZ_JAKIKU010000006.1"/>
</dbReference>
<dbReference type="SUPFAM" id="SSF46689">
    <property type="entry name" value="Homeodomain-like"/>
    <property type="match status" value="1"/>
</dbReference>
<evidence type="ECO:0000313" key="5">
    <source>
        <dbReference type="EMBL" id="MCL1046120.1"/>
    </source>
</evidence>
<protein>
    <submittedName>
        <fullName evidence="5">AraC family transcriptional regulator</fullName>
    </submittedName>
</protein>
<comment type="caution">
    <text evidence="5">The sequence shown here is derived from an EMBL/GenBank/DDBJ whole genome shotgun (WGS) entry which is preliminary data.</text>
</comment>
<dbReference type="Proteomes" id="UP001202134">
    <property type="component" value="Unassembled WGS sequence"/>
</dbReference>
<name>A0ABT0KQL9_9GAMM</name>
<dbReference type="PANTHER" id="PTHR47894">
    <property type="entry name" value="HTH-TYPE TRANSCRIPTIONAL REGULATOR GADX"/>
    <property type="match status" value="1"/>
</dbReference>
<feature type="domain" description="HTH araC/xylS-type" evidence="4">
    <location>
        <begin position="239"/>
        <end position="336"/>
    </location>
</feature>
<keyword evidence="1" id="KW-0805">Transcription regulation</keyword>
<dbReference type="PROSITE" id="PS01124">
    <property type="entry name" value="HTH_ARAC_FAMILY_2"/>
    <property type="match status" value="1"/>
</dbReference>
<evidence type="ECO:0000259" key="4">
    <source>
        <dbReference type="PROSITE" id="PS01124"/>
    </source>
</evidence>
<organism evidence="5 6">
    <name type="scientific">Shewanella electrodiphila</name>
    <dbReference type="NCBI Taxonomy" id="934143"/>
    <lineage>
        <taxon>Bacteria</taxon>
        <taxon>Pseudomonadati</taxon>
        <taxon>Pseudomonadota</taxon>
        <taxon>Gammaproteobacteria</taxon>
        <taxon>Alteromonadales</taxon>
        <taxon>Shewanellaceae</taxon>
        <taxon>Shewanella</taxon>
    </lineage>
</organism>
<dbReference type="Pfam" id="PF12833">
    <property type="entry name" value="HTH_18"/>
    <property type="match status" value="1"/>
</dbReference>
<proteinExistence type="predicted"/>
<gene>
    <name evidence="5" type="ORF">L2737_12375</name>
</gene>
<keyword evidence="2" id="KW-0238">DNA-binding</keyword>
<keyword evidence="6" id="KW-1185">Reference proteome</keyword>
<dbReference type="InterPro" id="IPR032687">
    <property type="entry name" value="AraC-type_N"/>
</dbReference>
<accession>A0ABT0KQL9</accession>
<dbReference type="InterPro" id="IPR018060">
    <property type="entry name" value="HTH_AraC"/>
</dbReference>
<dbReference type="Gene3D" id="1.10.10.60">
    <property type="entry name" value="Homeodomain-like"/>
    <property type="match status" value="1"/>
</dbReference>
<evidence type="ECO:0000256" key="1">
    <source>
        <dbReference type="ARBA" id="ARBA00023015"/>
    </source>
</evidence>
<reference evidence="5 6" key="1">
    <citation type="submission" date="2022-01" db="EMBL/GenBank/DDBJ databases">
        <title>Whole genome-based taxonomy of the Shewanellaceae.</title>
        <authorList>
            <person name="Martin-Rodriguez A.J."/>
        </authorList>
    </citation>
    <scope>NUCLEOTIDE SEQUENCE [LARGE SCALE GENOMIC DNA]</scope>
    <source>
        <strain evidence="5 6">DSM 24955</strain>
    </source>
</reference>
<dbReference type="EMBL" id="JAKIKU010000006">
    <property type="protein sequence ID" value="MCL1046120.1"/>
    <property type="molecule type" value="Genomic_DNA"/>
</dbReference>